<feature type="domain" description="PG-1098 ferredoxin-like" evidence="2">
    <location>
        <begin position="274"/>
        <end position="316"/>
    </location>
</feature>
<dbReference type="Pfam" id="PF18096">
    <property type="entry name" value="Thump_like"/>
    <property type="match status" value="1"/>
</dbReference>
<dbReference type="InterPro" id="IPR041497">
    <property type="entry name" value="Thump-like"/>
</dbReference>
<proteinExistence type="predicted"/>
<evidence type="ECO:0000313" key="4">
    <source>
        <dbReference type="Proteomes" id="UP000515514"/>
    </source>
</evidence>
<sequence>MNKNILHTEVQHFIKTYDANLSKLAFSGSPFPKVTVQELLQQIEGYRKAESKLPGWSGTDGIYYPLKLNLEQTSSETTAKYKASLFSGKAMADLTGGFGVDSYFFSEQFETVYHFEKDTELSSIATHNFKTLNRENIKTINRDAISAIEHMSFDLIYADPSRRHSTKGKVFYLRDCEPNIPDAIDYLLERCEVLMIKTSPMLDISVGIQELQHVFEIHIVAVKNDVKELIWMLKKGNSEAVTIKTRNFVGESSEKFDFEINSEAEAEIGDPEQYLYEPNAAILKSGAFNHIAQCFKLRKLHKNTHLYSTNQLIEFPGRRFKIESAVPYSKKEMRAGITFDKANVATRNFPETVSGLKKRWKITDGGDLYVFFTTGSKNQKMMLLCSKI</sequence>
<feature type="domain" description="THUMP-like" evidence="1">
    <location>
        <begin position="317"/>
        <end position="387"/>
    </location>
</feature>
<keyword evidence="4" id="KW-1185">Reference proteome</keyword>
<reference evidence="3 4" key="1">
    <citation type="submission" date="2020-04" db="EMBL/GenBank/DDBJ databases">
        <title>Genome sequence of Altibacter aquimarinus strain ALE3EI.</title>
        <authorList>
            <person name="Oh H.-M."/>
            <person name="Jang D."/>
        </authorList>
    </citation>
    <scope>NUCLEOTIDE SEQUENCE [LARGE SCALE GENOMIC DNA]</scope>
    <source>
        <strain evidence="3 4">ALE3EI</strain>
    </source>
</reference>
<dbReference type="GO" id="GO:0008168">
    <property type="term" value="F:methyltransferase activity"/>
    <property type="evidence" value="ECO:0007669"/>
    <property type="project" value="UniProtKB-KW"/>
</dbReference>
<dbReference type="RefSeq" id="WP_186988785.1">
    <property type="nucleotide sequence ID" value="NZ_CP052909.1"/>
</dbReference>
<protein>
    <submittedName>
        <fullName evidence="3">SAM-dependent methyltransferase</fullName>
    </submittedName>
</protein>
<evidence type="ECO:0000259" key="2">
    <source>
        <dbReference type="Pfam" id="PF22013"/>
    </source>
</evidence>
<dbReference type="InterPro" id="IPR029063">
    <property type="entry name" value="SAM-dependent_MTases_sf"/>
</dbReference>
<dbReference type="SUPFAM" id="SSF53335">
    <property type="entry name" value="S-adenosyl-L-methionine-dependent methyltransferases"/>
    <property type="match status" value="1"/>
</dbReference>
<dbReference type="Pfam" id="PF22013">
    <property type="entry name" value="PG_1098_Fer"/>
    <property type="match status" value="1"/>
</dbReference>
<evidence type="ECO:0000259" key="1">
    <source>
        <dbReference type="Pfam" id="PF18096"/>
    </source>
</evidence>
<dbReference type="Proteomes" id="UP000515514">
    <property type="component" value="Chromosome"/>
</dbReference>
<name>A0A7G8PWV3_9FLAO</name>
<organism evidence="3 4">
    <name type="scientific">Constantimarinum furrinae</name>
    <dbReference type="NCBI Taxonomy" id="2562285"/>
    <lineage>
        <taxon>Bacteria</taxon>
        <taxon>Pseudomonadati</taxon>
        <taxon>Bacteroidota</taxon>
        <taxon>Flavobacteriia</taxon>
        <taxon>Flavobacteriales</taxon>
        <taxon>Flavobacteriaceae</taxon>
        <taxon>Altibacter/Constantimarinum group</taxon>
        <taxon>Constantimarinum</taxon>
    </lineage>
</organism>
<gene>
    <name evidence="3" type="ORF">ALE3EI_2276</name>
</gene>
<dbReference type="EMBL" id="CP052909">
    <property type="protein sequence ID" value="QNJ98819.1"/>
    <property type="molecule type" value="Genomic_DNA"/>
</dbReference>
<keyword evidence="3" id="KW-0489">Methyltransferase</keyword>
<dbReference type="GO" id="GO:0032259">
    <property type="term" value="P:methylation"/>
    <property type="evidence" value="ECO:0007669"/>
    <property type="project" value="UniProtKB-KW"/>
</dbReference>
<evidence type="ECO:0000313" key="3">
    <source>
        <dbReference type="EMBL" id="QNJ98819.1"/>
    </source>
</evidence>
<keyword evidence="3" id="KW-0808">Transferase</keyword>
<dbReference type="Gene3D" id="1.10.10.1110">
    <property type="entry name" value="Methyltransferase PG1098, N-terminal domain"/>
    <property type="match status" value="1"/>
</dbReference>
<dbReference type="InterPro" id="IPR054168">
    <property type="entry name" value="PG_1098_Fer"/>
</dbReference>
<dbReference type="KEGG" id="alti:ALE3EI_2276"/>
<accession>A0A7G8PWV3</accession>
<dbReference type="Gene3D" id="3.40.50.150">
    <property type="entry name" value="Vaccinia Virus protein VP39"/>
    <property type="match status" value="1"/>
</dbReference>
<dbReference type="AlphaFoldDB" id="A0A7G8PWV3"/>